<feature type="compositionally biased region" description="Low complexity" evidence="1">
    <location>
        <begin position="312"/>
        <end position="327"/>
    </location>
</feature>
<reference evidence="3 4" key="1">
    <citation type="submission" date="2016-03" db="EMBL/GenBank/DDBJ databases">
        <authorList>
            <person name="Ploux O."/>
        </authorList>
    </citation>
    <scope>NUCLEOTIDE SEQUENCE [LARGE SCALE GENOMIC DNA]</scope>
    <source>
        <strain evidence="3 4">URUG2</strain>
    </source>
</reference>
<name>A0A2D3VFG7_9PEZI</name>
<dbReference type="PANTHER" id="PTHR39599:SF2">
    <property type="entry name" value="ANCHORED PROTEIN, PUTATIVE (AFU_ORTHOLOGUE AFUA_1G09650)-RELATED"/>
    <property type="match status" value="1"/>
</dbReference>
<keyword evidence="2" id="KW-0732">Signal</keyword>
<gene>
    <name evidence="3" type="ORF">RCC_10350</name>
</gene>
<dbReference type="AlphaFoldDB" id="A0A2D3VFG7"/>
<organism evidence="3 4">
    <name type="scientific">Ramularia collo-cygni</name>
    <dbReference type="NCBI Taxonomy" id="112498"/>
    <lineage>
        <taxon>Eukaryota</taxon>
        <taxon>Fungi</taxon>
        <taxon>Dikarya</taxon>
        <taxon>Ascomycota</taxon>
        <taxon>Pezizomycotina</taxon>
        <taxon>Dothideomycetes</taxon>
        <taxon>Dothideomycetidae</taxon>
        <taxon>Mycosphaerellales</taxon>
        <taxon>Mycosphaerellaceae</taxon>
        <taxon>Ramularia</taxon>
    </lineage>
</organism>
<evidence type="ECO:0000256" key="1">
    <source>
        <dbReference type="SAM" id="MobiDB-lite"/>
    </source>
</evidence>
<dbReference type="STRING" id="112498.A0A2D3VFG7"/>
<protein>
    <recommendedName>
        <fullName evidence="5">GPI anchored protein</fullName>
    </recommendedName>
</protein>
<feature type="chain" id="PRO_5013729989" description="GPI anchored protein" evidence="2">
    <location>
        <begin position="21"/>
        <end position="474"/>
    </location>
</feature>
<evidence type="ECO:0000313" key="3">
    <source>
        <dbReference type="EMBL" id="CZT24625.1"/>
    </source>
</evidence>
<sequence length="474" mass="48659">MKNFAPLLSLPACLITLTYSYQVEANEKPWPYNLPRSVKYYPEHEGHIRRGLEAQERLAWEDPIAMKKMGDDAGEKFLLDYWQWEVEEQGSLSLGNFGAGTKEYSNASLVAAVMPHCNNNGRKLGLFKRNIFAREFECPSGTKSCNSIGSDLCCNTSDSCVETSEGIGCCPSGAACGTDVAGCDTSAGFSSCPQGVGCCIPGAECLDNGCVFYGTDTITATSVMTTTARPQSSSRVDPSTTVSVYTTTATVTISGEDRTETTTFVSPTTVIIEPSSSSCTSDFFSCASSLGGGCCRDGQVCADDGCMDNTSSPTSATAAPPVRPTTSGTSVSAAESPITTIIGSSQTPAGCPTGFYMCSAVYLGGCCRVDRNCDTTSCPASETTAVATGPGVSVGVAGRPSGGSCASGWSSCAASEGGGCCPTGYSCGASCIATVSGAGDTSKIAPESAATLEKVLKVGFLSMAILAGFGMVLL</sequence>
<evidence type="ECO:0000256" key="2">
    <source>
        <dbReference type="SAM" id="SignalP"/>
    </source>
</evidence>
<dbReference type="PANTHER" id="PTHR39599">
    <property type="entry name" value="GPI-ANCHORED PROTEIN (EUROFUNG)-RELATED-RELATED"/>
    <property type="match status" value="1"/>
</dbReference>
<keyword evidence="4" id="KW-1185">Reference proteome</keyword>
<evidence type="ECO:0008006" key="5">
    <source>
        <dbReference type="Google" id="ProtNLM"/>
    </source>
</evidence>
<dbReference type="Proteomes" id="UP000225277">
    <property type="component" value="Unassembled WGS sequence"/>
</dbReference>
<dbReference type="RefSeq" id="XP_023631349.1">
    <property type="nucleotide sequence ID" value="XM_023775581.1"/>
</dbReference>
<accession>A0A2D3VFG7</accession>
<feature type="region of interest" description="Disordered" evidence="1">
    <location>
        <begin position="312"/>
        <end position="333"/>
    </location>
</feature>
<proteinExistence type="predicted"/>
<dbReference type="OrthoDB" id="2426396at2759"/>
<feature type="signal peptide" evidence="2">
    <location>
        <begin position="1"/>
        <end position="20"/>
    </location>
</feature>
<dbReference type="GeneID" id="35605397"/>
<dbReference type="EMBL" id="FJUY01000022">
    <property type="protein sequence ID" value="CZT24625.1"/>
    <property type="molecule type" value="Genomic_DNA"/>
</dbReference>
<evidence type="ECO:0000313" key="4">
    <source>
        <dbReference type="Proteomes" id="UP000225277"/>
    </source>
</evidence>